<dbReference type="AlphaFoldDB" id="A0AAV7TP14"/>
<sequence>MSGLNKRIHLSLIVSEDHSNIGDEWELPSGVSILCVLYLQRFECGRGRICQHASTAVALFGGVSIGLLSAIGLREFKNLPQIDNNTGEVYVYQLAKKQLQECYGRKINVVLERYKFYSRMQHDDETIDQFVAAFRGKLCKNNTRSISYVSEHDEMDENRIQDIVLRVLKDNDGAECNFSKLPTCKLLIDAIEVTAMVDLCAWFTIMCLHMFKKLWPGRELIPTDVNPGRYTGHRIPIMGYVNVHIEFQSRQYEGKLYVAEKGQLILGWPHIKKLGMNIDSAKFAPVYTVLEHHLQQALIYDELDKNFPAVFSESLGCVGLEPHEGLEQGILTEQEWDPEMVKDNEMQVVKGYILNGWPSERVLRGEGATLWKLKDELSVCGEFGGESVDGCSEECNGYLMEGVPDVVDGNVQDESGGCENDYTHVQKFTQSFDAVKQTLLATGLKYMLVYPAKLHVLHDEKSYFFTGTMEIWNWLKMRDVPTQPRMLSQITYLWMRKWTSQHIKGTSQAPGSAVTPSPKLVQEDGTLDIETKMLPEQDGVVDSSDFLFDEPTLGELSMVLEGADGLHGLAPKWS</sequence>
<organism evidence="1 2">
    <name type="scientific">Pleurodeles waltl</name>
    <name type="common">Iberian ribbed newt</name>
    <dbReference type="NCBI Taxonomy" id="8319"/>
    <lineage>
        <taxon>Eukaryota</taxon>
        <taxon>Metazoa</taxon>
        <taxon>Chordata</taxon>
        <taxon>Craniata</taxon>
        <taxon>Vertebrata</taxon>
        <taxon>Euteleostomi</taxon>
        <taxon>Amphibia</taxon>
        <taxon>Batrachia</taxon>
        <taxon>Caudata</taxon>
        <taxon>Salamandroidea</taxon>
        <taxon>Salamandridae</taxon>
        <taxon>Pleurodelinae</taxon>
        <taxon>Pleurodeles</taxon>
    </lineage>
</organism>
<dbReference type="InterPro" id="IPR021109">
    <property type="entry name" value="Peptidase_aspartic_dom_sf"/>
</dbReference>
<dbReference type="EMBL" id="JANPWB010000006">
    <property type="protein sequence ID" value="KAJ1178186.1"/>
    <property type="molecule type" value="Genomic_DNA"/>
</dbReference>
<dbReference type="Gene3D" id="3.30.250.20">
    <property type="entry name" value="L1 transposable element, C-terminal domain"/>
    <property type="match status" value="1"/>
</dbReference>
<reference evidence="1" key="1">
    <citation type="journal article" date="2022" name="bioRxiv">
        <title>Sequencing and chromosome-scale assembly of the giantPleurodeles waltlgenome.</title>
        <authorList>
            <person name="Brown T."/>
            <person name="Elewa A."/>
            <person name="Iarovenko S."/>
            <person name="Subramanian E."/>
            <person name="Araus A.J."/>
            <person name="Petzold A."/>
            <person name="Susuki M."/>
            <person name="Suzuki K.-i.T."/>
            <person name="Hayashi T."/>
            <person name="Toyoda A."/>
            <person name="Oliveira C."/>
            <person name="Osipova E."/>
            <person name="Leigh N.D."/>
            <person name="Simon A."/>
            <person name="Yun M.H."/>
        </authorList>
    </citation>
    <scope>NUCLEOTIDE SEQUENCE</scope>
    <source>
        <strain evidence="1">20211129_DDA</strain>
        <tissue evidence="1">Liver</tissue>
    </source>
</reference>
<protein>
    <submittedName>
        <fullName evidence="1">Uncharacterized protein</fullName>
    </submittedName>
</protein>
<proteinExistence type="predicted"/>
<accession>A0AAV7TP14</accession>
<dbReference type="Gene3D" id="2.40.70.10">
    <property type="entry name" value="Acid Proteases"/>
    <property type="match status" value="1"/>
</dbReference>
<evidence type="ECO:0000313" key="2">
    <source>
        <dbReference type="Proteomes" id="UP001066276"/>
    </source>
</evidence>
<gene>
    <name evidence="1" type="ORF">NDU88_003433</name>
</gene>
<name>A0AAV7TP14_PLEWA</name>
<keyword evidence="2" id="KW-1185">Reference proteome</keyword>
<dbReference type="Proteomes" id="UP001066276">
    <property type="component" value="Chromosome 3_2"/>
</dbReference>
<dbReference type="InterPro" id="IPR042566">
    <property type="entry name" value="L1_C"/>
</dbReference>
<evidence type="ECO:0000313" key="1">
    <source>
        <dbReference type="EMBL" id="KAJ1178186.1"/>
    </source>
</evidence>
<dbReference type="SUPFAM" id="SSF50630">
    <property type="entry name" value="Acid proteases"/>
    <property type="match status" value="1"/>
</dbReference>
<comment type="caution">
    <text evidence="1">The sequence shown here is derived from an EMBL/GenBank/DDBJ whole genome shotgun (WGS) entry which is preliminary data.</text>
</comment>